<keyword evidence="4" id="KW-0786">Thiamine pyrophosphate</keyword>
<proteinExistence type="inferred from homology"/>
<dbReference type="KEGG" id="smo:SELMODRAFT_411084"/>
<reference evidence="5 6" key="1">
    <citation type="journal article" date="2011" name="Science">
        <title>The Selaginella genome identifies genetic changes associated with the evolution of vascular plants.</title>
        <authorList>
            <person name="Banks J.A."/>
            <person name="Nishiyama T."/>
            <person name="Hasebe M."/>
            <person name="Bowman J.L."/>
            <person name="Gribskov M."/>
            <person name="dePamphilis C."/>
            <person name="Albert V.A."/>
            <person name="Aono N."/>
            <person name="Aoyama T."/>
            <person name="Ambrose B.A."/>
            <person name="Ashton N.W."/>
            <person name="Axtell M.J."/>
            <person name="Barker E."/>
            <person name="Barker M.S."/>
            <person name="Bennetzen J.L."/>
            <person name="Bonawitz N.D."/>
            <person name="Chapple C."/>
            <person name="Cheng C."/>
            <person name="Correa L.G."/>
            <person name="Dacre M."/>
            <person name="DeBarry J."/>
            <person name="Dreyer I."/>
            <person name="Elias M."/>
            <person name="Engstrom E.M."/>
            <person name="Estelle M."/>
            <person name="Feng L."/>
            <person name="Finet C."/>
            <person name="Floyd S.K."/>
            <person name="Frommer W.B."/>
            <person name="Fujita T."/>
            <person name="Gramzow L."/>
            <person name="Gutensohn M."/>
            <person name="Harholt J."/>
            <person name="Hattori M."/>
            <person name="Heyl A."/>
            <person name="Hirai T."/>
            <person name="Hiwatashi Y."/>
            <person name="Ishikawa M."/>
            <person name="Iwata M."/>
            <person name="Karol K.G."/>
            <person name="Koehler B."/>
            <person name="Kolukisaoglu U."/>
            <person name="Kubo M."/>
            <person name="Kurata T."/>
            <person name="Lalonde S."/>
            <person name="Li K."/>
            <person name="Li Y."/>
            <person name="Litt A."/>
            <person name="Lyons E."/>
            <person name="Manning G."/>
            <person name="Maruyama T."/>
            <person name="Michael T.P."/>
            <person name="Mikami K."/>
            <person name="Miyazaki S."/>
            <person name="Morinaga S."/>
            <person name="Murata T."/>
            <person name="Mueller-Roeber B."/>
            <person name="Nelson D.R."/>
            <person name="Obara M."/>
            <person name="Oguri Y."/>
            <person name="Olmstead R.G."/>
            <person name="Onodera N."/>
            <person name="Petersen B.L."/>
            <person name="Pils B."/>
            <person name="Prigge M."/>
            <person name="Rensing S.A."/>
            <person name="Riano-Pachon D.M."/>
            <person name="Roberts A.W."/>
            <person name="Sato Y."/>
            <person name="Scheller H.V."/>
            <person name="Schulz B."/>
            <person name="Schulz C."/>
            <person name="Shakirov E.V."/>
            <person name="Shibagaki N."/>
            <person name="Shinohara N."/>
            <person name="Shippen D.E."/>
            <person name="Soerensen I."/>
            <person name="Sotooka R."/>
            <person name="Sugimoto N."/>
            <person name="Sugita M."/>
            <person name="Sumikawa N."/>
            <person name="Tanurdzic M."/>
            <person name="Theissen G."/>
            <person name="Ulvskov P."/>
            <person name="Wakazuki S."/>
            <person name="Weng J.K."/>
            <person name="Willats W.W."/>
            <person name="Wipf D."/>
            <person name="Wolf P.G."/>
            <person name="Yang L."/>
            <person name="Zimmer A.D."/>
            <person name="Zhu Q."/>
            <person name="Mitros T."/>
            <person name="Hellsten U."/>
            <person name="Loque D."/>
            <person name="Otillar R."/>
            <person name="Salamov A."/>
            <person name="Schmutz J."/>
            <person name="Shapiro H."/>
            <person name="Lindquist E."/>
            <person name="Lucas S."/>
            <person name="Rokhsar D."/>
            <person name="Grigoriev I.V."/>
        </authorList>
    </citation>
    <scope>NUCLEOTIDE SEQUENCE [LARGE SCALE GENOMIC DNA]</scope>
</reference>
<dbReference type="GO" id="GO:0005739">
    <property type="term" value="C:mitochondrion"/>
    <property type="evidence" value="ECO:0000318"/>
    <property type="project" value="GO_Central"/>
</dbReference>
<comment type="cofactor">
    <cofactor evidence="1">
        <name>thiamine diphosphate</name>
        <dbReference type="ChEBI" id="CHEBI:58937"/>
    </cofactor>
</comment>
<dbReference type="GO" id="GO:0004591">
    <property type="term" value="F:oxoglutarate dehydrogenase (succinyl-transferring) activity"/>
    <property type="evidence" value="ECO:0000318"/>
    <property type="project" value="GO_Central"/>
</dbReference>
<evidence type="ECO:0000256" key="2">
    <source>
        <dbReference type="ARBA" id="ARBA00006936"/>
    </source>
</evidence>
<evidence type="ECO:0000256" key="3">
    <source>
        <dbReference type="ARBA" id="ARBA00023002"/>
    </source>
</evidence>
<dbReference type="InParanoid" id="D8RGJ1"/>
<keyword evidence="6" id="KW-1185">Reference proteome</keyword>
<evidence type="ECO:0000256" key="1">
    <source>
        <dbReference type="ARBA" id="ARBA00001964"/>
    </source>
</evidence>
<dbReference type="Gene3D" id="3.40.50.970">
    <property type="match status" value="1"/>
</dbReference>
<evidence type="ECO:0000256" key="4">
    <source>
        <dbReference type="ARBA" id="ARBA00023052"/>
    </source>
</evidence>
<dbReference type="eggNOG" id="KOG0450">
    <property type="taxonomic scope" value="Eukaryota"/>
</dbReference>
<keyword evidence="3" id="KW-0560">Oxidoreductase</keyword>
<name>D8RGJ1_SELML</name>
<dbReference type="GO" id="GO:0006099">
    <property type="term" value="P:tricarboxylic acid cycle"/>
    <property type="evidence" value="ECO:0000318"/>
    <property type="project" value="GO_Central"/>
</dbReference>
<gene>
    <name evidence="5" type="ORF">SELMODRAFT_411084</name>
</gene>
<sequence length="688" mass="76691">MLVVAPQTFKQLLQQGEEPALGNVIGSLYGKYLASLLGGRGWGYSGSGDVKYHLGTSYNRPTRTGKHIHLSFVVNPSHLEAVDPVVATTTRGRRTWRFCFMEIASLATVMLHLSDLPNYTTEQSLLALLHGRFQGSRRNSLKVVMTIRLILDGLHGSGAVVTVKKHRRLARKSPPFLPRLPRIERGCVSIEAGDGVEWATAEALAFTMRHASSLGVSGQTIHDSRPCTRWSSSKQKKTMHHVAMAVPDPVRVITALEQVKVEVCNQVKVDKGAPPAQAKLLDLPNDLSEGWWSAGKPNRKLLVRSCYDPIFNLVWKHNEVEAESLDVPNPGVVLLGNPGIGKTRGNIIIKLPTMDDYVFVTWENDQLKVDKHSEVPNTLNGGGEGVSWWFLLTCSPKKANYYEFAKTGNVRMLFDPVWTEDELLALNEHNFGHDPEEVRKRFLGTPRYVLEKVWPEAQAEISRAIGLAPARKAFHTIVDESTFTSCRLAPASAYVEEQLLSNLPLPGLKRFLSVEQPDGVASYSLGSCNKMGKFGPVLVGSFPEVAPRYHLERSGTGHEAVFPQQILLDYKNALFKPSSARNTEWDFIVNGNIYQVTVTKKRALVLRPAVEKALDFLRVYYSKEKQVDFCILVPLFNLTAFAIDWFDTINPEKRKDKHGMVNEVMDSIKKLNVKVKLVLLDIGGICVP</sequence>
<dbReference type="STRING" id="88036.D8RGJ1"/>
<dbReference type="InterPro" id="IPR011603">
    <property type="entry name" value="2oxoglutarate_DH_E1"/>
</dbReference>
<dbReference type="AlphaFoldDB" id="D8RGJ1"/>
<dbReference type="Proteomes" id="UP000001514">
    <property type="component" value="Unassembled WGS sequence"/>
</dbReference>
<dbReference type="PANTHER" id="PTHR23152:SF4">
    <property type="entry name" value="2-OXOADIPATE DEHYDROGENASE COMPLEX COMPONENT E1"/>
    <property type="match status" value="1"/>
</dbReference>
<dbReference type="GO" id="GO:0045252">
    <property type="term" value="C:oxoglutarate dehydrogenase complex"/>
    <property type="evidence" value="ECO:0000318"/>
    <property type="project" value="GO_Central"/>
</dbReference>
<protein>
    <recommendedName>
        <fullName evidence="7">Crinkler (CRN) family protein</fullName>
    </recommendedName>
</protein>
<evidence type="ECO:0000313" key="6">
    <source>
        <dbReference type="Proteomes" id="UP000001514"/>
    </source>
</evidence>
<dbReference type="GO" id="GO:0030976">
    <property type="term" value="F:thiamine pyrophosphate binding"/>
    <property type="evidence" value="ECO:0007669"/>
    <property type="project" value="InterPro"/>
</dbReference>
<dbReference type="EMBL" id="GL377579">
    <property type="protein sequence ID" value="EFJ28607.1"/>
    <property type="molecule type" value="Genomic_DNA"/>
</dbReference>
<evidence type="ECO:0008006" key="7">
    <source>
        <dbReference type="Google" id="ProtNLM"/>
    </source>
</evidence>
<dbReference type="PANTHER" id="PTHR23152">
    <property type="entry name" value="2-OXOGLUTARATE DEHYDROGENASE"/>
    <property type="match status" value="1"/>
</dbReference>
<dbReference type="Gramene" id="EFJ28607">
    <property type="protein sequence ID" value="EFJ28607"/>
    <property type="gene ID" value="SELMODRAFT_411084"/>
</dbReference>
<evidence type="ECO:0000313" key="5">
    <source>
        <dbReference type="EMBL" id="EFJ28607.1"/>
    </source>
</evidence>
<comment type="similarity">
    <text evidence="2">Belongs to the alpha-ketoglutarate dehydrogenase family.</text>
</comment>
<organism evidence="6">
    <name type="scientific">Selaginella moellendorffii</name>
    <name type="common">Spikemoss</name>
    <dbReference type="NCBI Taxonomy" id="88036"/>
    <lineage>
        <taxon>Eukaryota</taxon>
        <taxon>Viridiplantae</taxon>
        <taxon>Streptophyta</taxon>
        <taxon>Embryophyta</taxon>
        <taxon>Tracheophyta</taxon>
        <taxon>Lycopodiopsida</taxon>
        <taxon>Selaginellales</taxon>
        <taxon>Selaginellaceae</taxon>
        <taxon>Selaginella</taxon>
    </lineage>
</organism>
<dbReference type="HOGENOM" id="CLU_023965_0_0_1"/>
<accession>D8RGJ1</accession>